<name>A0A2A6BAE3_PRIPA</name>
<evidence type="ECO:0000313" key="2">
    <source>
        <dbReference type="Proteomes" id="UP000005239"/>
    </source>
</evidence>
<dbReference type="AlphaFoldDB" id="A0A2A6BAE3"/>
<reference evidence="2" key="1">
    <citation type="journal article" date="2008" name="Nat. Genet.">
        <title>The Pristionchus pacificus genome provides a unique perspective on nematode lifestyle and parasitism.</title>
        <authorList>
            <person name="Dieterich C."/>
            <person name="Clifton S.W."/>
            <person name="Schuster L.N."/>
            <person name="Chinwalla A."/>
            <person name="Delehaunty K."/>
            <person name="Dinkelacker I."/>
            <person name="Fulton L."/>
            <person name="Fulton R."/>
            <person name="Godfrey J."/>
            <person name="Minx P."/>
            <person name="Mitreva M."/>
            <person name="Roeseler W."/>
            <person name="Tian H."/>
            <person name="Witte H."/>
            <person name="Yang S.P."/>
            <person name="Wilson R.K."/>
            <person name="Sommer R.J."/>
        </authorList>
    </citation>
    <scope>NUCLEOTIDE SEQUENCE [LARGE SCALE GENOMIC DNA]</scope>
    <source>
        <strain evidence="2">PS312</strain>
    </source>
</reference>
<gene>
    <name evidence="1" type="primary">WBGene00275979</name>
</gene>
<keyword evidence="2" id="KW-1185">Reference proteome</keyword>
<proteinExistence type="predicted"/>
<accession>A0A8R1USD8</accession>
<sequence length="93" mass="10881">DESEVGNIQDAIAAQQRVQVDEVRIAFPESVESKREIADLREKNSALEQRVEEQERRIIDLEKKYRVLLMIVSALEWNFLFLELLVKGREVLV</sequence>
<organism evidence="1 2">
    <name type="scientific">Pristionchus pacificus</name>
    <name type="common">Parasitic nematode worm</name>
    <dbReference type="NCBI Taxonomy" id="54126"/>
    <lineage>
        <taxon>Eukaryota</taxon>
        <taxon>Metazoa</taxon>
        <taxon>Ecdysozoa</taxon>
        <taxon>Nematoda</taxon>
        <taxon>Chromadorea</taxon>
        <taxon>Rhabditida</taxon>
        <taxon>Rhabditina</taxon>
        <taxon>Diplogasteromorpha</taxon>
        <taxon>Diplogasteroidea</taxon>
        <taxon>Neodiplogasteridae</taxon>
        <taxon>Pristionchus</taxon>
    </lineage>
</organism>
<accession>A0A2A6BAE3</accession>
<evidence type="ECO:0000313" key="1">
    <source>
        <dbReference type="EnsemblMetazoa" id="PPA37610.1"/>
    </source>
</evidence>
<reference evidence="1" key="2">
    <citation type="submission" date="2022-06" db="UniProtKB">
        <authorList>
            <consortium name="EnsemblMetazoa"/>
        </authorList>
    </citation>
    <scope>IDENTIFICATION</scope>
    <source>
        <strain evidence="1">PS312</strain>
    </source>
</reference>
<protein>
    <submittedName>
        <fullName evidence="1">Uncharacterized protein</fullName>
    </submittedName>
</protein>
<dbReference type="EnsemblMetazoa" id="PPA37610.1">
    <property type="protein sequence ID" value="PPA37610.1"/>
    <property type="gene ID" value="WBGene00275979"/>
</dbReference>
<dbReference type="Proteomes" id="UP000005239">
    <property type="component" value="Unassembled WGS sequence"/>
</dbReference>